<evidence type="ECO:0000313" key="2">
    <source>
        <dbReference type="WBParaSite" id="jg13901"/>
    </source>
</evidence>
<dbReference type="GO" id="GO:0005737">
    <property type="term" value="C:cytoplasm"/>
    <property type="evidence" value="ECO:0007669"/>
    <property type="project" value="TreeGrafter"/>
</dbReference>
<dbReference type="InterPro" id="IPR052630">
    <property type="entry name" value="TTC17"/>
</dbReference>
<dbReference type="SUPFAM" id="SSF48452">
    <property type="entry name" value="TPR-like"/>
    <property type="match status" value="1"/>
</dbReference>
<dbReference type="PANTHER" id="PTHR16091:SF1">
    <property type="entry name" value="TETRATRICOPEPTIDE REPEAT PROTEIN 17"/>
    <property type="match status" value="1"/>
</dbReference>
<keyword evidence="1" id="KW-1185">Reference proteome</keyword>
<dbReference type="Proteomes" id="UP000887574">
    <property type="component" value="Unplaced"/>
</dbReference>
<dbReference type="GO" id="GO:0015629">
    <property type="term" value="C:actin cytoskeleton"/>
    <property type="evidence" value="ECO:0007669"/>
    <property type="project" value="TreeGrafter"/>
</dbReference>
<dbReference type="WBParaSite" id="jg13901">
    <property type="protein sequence ID" value="jg13901"/>
    <property type="gene ID" value="jg13901"/>
</dbReference>
<organism evidence="1 2">
    <name type="scientific">Ditylenchus dipsaci</name>
    <dbReference type="NCBI Taxonomy" id="166011"/>
    <lineage>
        <taxon>Eukaryota</taxon>
        <taxon>Metazoa</taxon>
        <taxon>Ecdysozoa</taxon>
        <taxon>Nematoda</taxon>
        <taxon>Chromadorea</taxon>
        <taxon>Rhabditida</taxon>
        <taxon>Tylenchina</taxon>
        <taxon>Tylenchomorpha</taxon>
        <taxon>Sphaerularioidea</taxon>
        <taxon>Anguinidae</taxon>
        <taxon>Anguininae</taxon>
        <taxon>Ditylenchus</taxon>
    </lineage>
</organism>
<evidence type="ECO:0000313" key="1">
    <source>
        <dbReference type="Proteomes" id="UP000887574"/>
    </source>
</evidence>
<dbReference type="PANTHER" id="PTHR16091">
    <property type="entry name" value="TTC17 PROTEIN"/>
    <property type="match status" value="1"/>
</dbReference>
<dbReference type="GO" id="GO:0030041">
    <property type="term" value="P:actin filament polymerization"/>
    <property type="evidence" value="ECO:0007669"/>
    <property type="project" value="TreeGrafter"/>
</dbReference>
<dbReference type="InterPro" id="IPR019734">
    <property type="entry name" value="TPR_rpt"/>
</dbReference>
<dbReference type="Gene3D" id="1.25.40.10">
    <property type="entry name" value="Tetratricopeptide repeat domain"/>
    <property type="match status" value="1"/>
</dbReference>
<accession>A0A915CZI3</accession>
<dbReference type="InterPro" id="IPR011990">
    <property type="entry name" value="TPR-like_helical_dom_sf"/>
</dbReference>
<proteinExistence type="predicted"/>
<name>A0A915CZI3_9BILA</name>
<reference evidence="2" key="1">
    <citation type="submission" date="2022-11" db="UniProtKB">
        <authorList>
            <consortium name="WormBaseParasite"/>
        </authorList>
    </citation>
    <scope>IDENTIFICATION</scope>
</reference>
<dbReference type="SMART" id="SM00028">
    <property type="entry name" value="TPR"/>
    <property type="match status" value="3"/>
</dbReference>
<dbReference type="AlphaFoldDB" id="A0A915CZI3"/>
<sequence length="493" mass="55819">MLLQALDIDPELEIASELLLKLRCKKKMKPTFSVLSIQNFIPRVCCWPNEADVYCFKNKAVCSTKLKSDCPKEYCFKLELNNQKKLEFIYYRCNAVYTGKSYKPPAFAYFLAPLLKTAAELRLLEMRSLVRKVYKEVPEEDEASDKYPVFPLDYSDDQTVYAHQQKIDQQNMDMLYQYSVSFSEDVVEKHGDRQPLDNNIHDLSDDLSNASLPPIESVVERQEILRYDILTAKQRPPVPNSTLVAEGSATMTTMTLEEFALYCSTLKEDGKLSDKQFSSTYVSVGISASAKGVNIRDYMISLPNTDEQKAKLLEPICPNVQQSSSILLELDNLPAYKYHDRFKFYRPERGLMVTALQTLETIRNSAQESGKLPHWSLTTASALYWRVKGDAKNAINCLRHAISSSPNEMKDVSLISLANIYYQAGFLNSALTVAGKALDVSPNSVVAVHFTLANIYESLGDLKSASDFYHSTLALQSNFQVAKNRIKEIYCKS</sequence>
<protein>
    <submittedName>
        <fullName evidence="2">Tetratricopeptide repeat protein 17</fullName>
    </submittedName>
</protein>